<keyword evidence="2" id="KW-1185">Reference proteome</keyword>
<dbReference type="Pfam" id="PF08843">
    <property type="entry name" value="AbiEii"/>
    <property type="match status" value="1"/>
</dbReference>
<evidence type="ECO:0000313" key="1">
    <source>
        <dbReference type="EMBL" id="SDH36389.1"/>
    </source>
</evidence>
<protein>
    <submittedName>
        <fullName evidence="1">Nucleotidyl transferase AbiEii toxin, Type IV TA system</fullName>
    </submittedName>
</protein>
<keyword evidence="1" id="KW-0808">Transferase</keyword>
<name>A0A1G8BTI5_9BACT</name>
<accession>A0A1G8BTI5</accession>
<sequence length="64" mass="7048">MLHEETVEASTLALIRRLMADENLSDFYLVGGTALSLRLGHRISIDIDLCTGKDFDSAAVCEHL</sequence>
<organism evidence="1 2">
    <name type="scientific">Dyadobacter soli</name>
    <dbReference type="NCBI Taxonomy" id="659014"/>
    <lineage>
        <taxon>Bacteria</taxon>
        <taxon>Pseudomonadati</taxon>
        <taxon>Bacteroidota</taxon>
        <taxon>Cytophagia</taxon>
        <taxon>Cytophagales</taxon>
        <taxon>Spirosomataceae</taxon>
        <taxon>Dyadobacter</taxon>
    </lineage>
</organism>
<evidence type="ECO:0000313" key="2">
    <source>
        <dbReference type="Proteomes" id="UP000198748"/>
    </source>
</evidence>
<dbReference type="STRING" id="659014.SAMN04487996_13430"/>
<dbReference type="EMBL" id="FNAN01000034">
    <property type="protein sequence ID" value="SDH36389.1"/>
    <property type="molecule type" value="Genomic_DNA"/>
</dbReference>
<dbReference type="RefSeq" id="WP_090157691.1">
    <property type="nucleotide sequence ID" value="NZ_FNAN01000034.1"/>
</dbReference>
<dbReference type="Proteomes" id="UP000198748">
    <property type="component" value="Unassembled WGS sequence"/>
</dbReference>
<gene>
    <name evidence="1" type="ORF">SAMN04487996_13430</name>
</gene>
<dbReference type="GO" id="GO:0016740">
    <property type="term" value="F:transferase activity"/>
    <property type="evidence" value="ECO:0007669"/>
    <property type="project" value="UniProtKB-KW"/>
</dbReference>
<dbReference type="OrthoDB" id="9796281at2"/>
<reference evidence="2" key="1">
    <citation type="submission" date="2016-10" db="EMBL/GenBank/DDBJ databases">
        <authorList>
            <person name="Varghese N."/>
            <person name="Submissions S."/>
        </authorList>
    </citation>
    <scope>NUCLEOTIDE SEQUENCE [LARGE SCALE GENOMIC DNA]</scope>
    <source>
        <strain evidence="2">DSM 25329</strain>
    </source>
</reference>
<dbReference type="InterPro" id="IPR014942">
    <property type="entry name" value="AbiEii"/>
</dbReference>
<dbReference type="AlphaFoldDB" id="A0A1G8BTI5"/>
<proteinExistence type="predicted"/>